<feature type="transmembrane region" description="Helical" evidence="1">
    <location>
        <begin position="153"/>
        <end position="184"/>
    </location>
</feature>
<comment type="caution">
    <text evidence="2">The sequence shown here is derived from an EMBL/GenBank/DDBJ whole genome shotgun (WGS) entry which is preliminary data.</text>
</comment>
<feature type="transmembrane region" description="Helical" evidence="1">
    <location>
        <begin position="34"/>
        <end position="52"/>
    </location>
</feature>
<proteinExistence type="predicted"/>
<gene>
    <name evidence="2" type="ORF">QFW96_14755</name>
</gene>
<dbReference type="Proteomes" id="UP001237595">
    <property type="component" value="Unassembled WGS sequence"/>
</dbReference>
<evidence type="ECO:0000313" key="3">
    <source>
        <dbReference type="Proteomes" id="UP001237595"/>
    </source>
</evidence>
<dbReference type="EMBL" id="JASAOF010000008">
    <property type="protein sequence ID" value="MDI2029888.1"/>
    <property type="molecule type" value="Genomic_DNA"/>
</dbReference>
<protein>
    <submittedName>
        <fullName evidence="2">ABC transporter permease</fullName>
    </submittedName>
</protein>
<organism evidence="2 3">
    <name type="scientific">Saccharopolyspora ipomoeae</name>
    <dbReference type="NCBI Taxonomy" id="3042027"/>
    <lineage>
        <taxon>Bacteria</taxon>
        <taxon>Bacillati</taxon>
        <taxon>Actinomycetota</taxon>
        <taxon>Actinomycetes</taxon>
        <taxon>Pseudonocardiales</taxon>
        <taxon>Pseudonocardiaceae</taxon>
        <taxon>Saccharopolyspora</taxon>
    </lineage>
</organism>
<dbReference type="RefSeq" id="WP_281456211.1">
    <property type="nucleotide sequence ID" value="NZ_JASAOF010000008.1"/>
</dbReference>
<evidence type="ECO:0000256" key="1">
    <source>
        <dbReference type="SAM" id="Phobius"/>
    </source>
</evidence>
<feature type="transmembrane region" description="Helical" evidence="1">
    <location>
        <begin position="106"/>
        <end position="133"/>
    </location>
</feature>
<feature type="transmembrane region" description="Helical" evidence="1">
    <location>
        <begin position="64"/>
        <end position="85"/>
    </location>
</feature>
<keyword evidence="1" id="KW-1133">Transmembrane helix</keyword>
<evidence type="ECO:0000313" key="2">
    <source>
        <dbReference type="EMBL" id="MDI2029888.1"/>
    </source>
</evidence>
<keyword evidence="3" id="KW-1185">Reference proteome</keyword>
<name>A0ABT6PQE4_9PSEU</name>
<keyword evidence="1" id="KW-0472">Membrane</keyword>
<sequence length="247" mass="26367">MRTLEAQPLADRSPGFGRSLGYEWAAFRSLRSNWVLMGSAVVVQLLLTIVAHDGRDTGDITFDKVLSVAWLFTVLVAALGVNAFGTEYRHRTIVTTVLTARSRTHVLLAKAVVVTSAAIVTECAVLASSWLVLAGMFGAAPTVSTSLALGSGAIVYTALATLVGLGLAVLLHGSITPIAMLVVWPQIEMFLINRLDLPEWLLTVLHPFYSARQLINDSPEWPGALPLLGLAAVLLGASAIVLTRRDV</sequence>
<reference evidence="2 3" key="1">
    <citation type="submission" date="2023-04" db="EMBL/GenBank/DDBJ databases">
        <title>Draft genome sequence of Saccharopolyspora sp. TS4A08 isolated from sweet potato rhizospheric soil.</title>
        <authorList>
            <person name="Suksaard P."/>
            <person name="Duangmal K."/>
        </authorList>
    </citation>
    <scope>NUCLEOTIDE SEQUENCE [LARGE SCALE GENOMIC DNA]</scope>
    <source>
        <strain evidence="2 3">TS4A08</strain>
    </source>
</reference>
<accession>A0ABT6PQE4</accession>
<keyword evidence="1" id="KW-0812">Transmembrane</keyword>
<feature type="transmembrane region" description="Helical" evidence="1">
    <location>
        <begin position="221"/>
        <end position="242"/>
    </location>
</feature>